<name>A0A1Y3MCT5_9BACI</name>
<reference evidence="1 2" key="1">
    <citation type="submission" date="2017-02" db="EMBL/GenBank/DDBJ databases">
        <title>Bacillus pseudomycoides isolate FSL K6-0042.</title>
        <authorList>
            <person name="Kovac J."/>
        </authorList>
    </citation>
    <scope>NUCLEOTIDE SEQUENCE [LARGE SCALE GENOMIC DNA]</scope>
    <source>
        <strain evidence="1 2">FSL K6-0042</strain>
    </source>
</reference>
<dbReference type="PROSITE" id="PS51257">
    <property type="entry name" value="PROKAR_LIPOPROTEIN"/>
    <property type="match status" value="1"/>
</dbReference>
<comment type="caution">
    <text evidence="1">The sequence shown here is derived from an EMBL/GenBank/DDBJ whole genome shotgun (WGS) entry which is preliminary data.</text>
</comment>
<gene>
    <name evidence="1" type="ORF">BW425_22580</name>
</gene>
<evidence type="ECO:0008006" key="3">
    <source>
        <dbReference type="Google" id="ProtNLM"/>
    </source>
</evidence>
<organism evidence="1 2">
    <name type="scientific">Bacillus pseudomycoides</name>
    <dbReference type="NCBI Taxonomy" id="64104"/>
    <lineage>
        <taxon>Bacteria</taxon>
        <taxon>Bacillati</taxon>
        <taxon>Bacillota</taxon>
        <taxon>Bacilli</taxon>
        <taxon>Bacillales</taxon>
        <taxon>Bacillaceae</taxon>
        <taxon>Bacillus</taxon>
        <taxon>Bacillus cereus group</taxon>
    </lineage>
</organism>
<accession>A0A1Y3MCT5</accession>
<dbReference type="RefSeq" id="WP_088094477.1">
    <property type="nucleotide sequence ID" value="NZ_MWPX01000038.1"/>
</dbReference>
<dbReference type="Pfam" id="PF13222">
    <property type="entry name" value="DUF4030"/>
    <property type="match status" value="1"/>
</dbReference>
<dbReference type="InterPro" id="IPR025108">
    <property type="entry name" value="DUF4030"/>
</dbReference>
<proteinExistence type="predicted"/>
<dbReference type="EMBL" id="MWPX01000038">
    <property type="protein sequence ID" value="OUM46661.1"/>
    <property type="molecule type" value="Genomic_DNA"/>
</dbReference>
<dbReference type="Proteomes" id="UP000195321">
    <property type="component" value="Unassembled WGS sequence"/>
</dbReference>
<sequence length="196" mass="22483">MNKGKGLLLPLLLTIVLSSCQQSDIEEAKSEGSKVMDTVRNTVNKKDFLSSSVDDKARVVDLEIADTVNTSKLKKEINIQLKNQDIRPYTINISQRDMNIVKIENRWDRICSYILEELFHKKGYKGFSMRAYVESGQPIPFAIYTPINSADSGAKEFGEKIEKEIDNLLKTQQAQKWIENDLYTIEVYSQDNQRIN</sequence>
<protein>
    <recommendedName>
        <fullName evidence="3">DUF4030 domain-containing protein</fullName>
    </recommendedName>
</protein>
<evidence type="ECO:0000313" key="1">
    <source>
        <dbReference type="EMBL" id="OUM46661.1"/>
    </source>
</evidence>
<dbReference type="AlphaFoldDB" id="A0A1Y3MCT5"/>
<evidence type="ECO:0000313" key="2">
    <source>
        <dbReference type="Proteomes" id="UP000195321"/>
    </source>
</evidence>